<comment type="caution">
    <text evidence="2">The sequence shown here is derived from an EMBL/GenBank/DDBJ whole genome shotgun (WGS) entry which is preliminary data.</text>
</comment>
<dbReference type="EMBL" id="JAFEKC020000013">
    <property type="protein sequence ID" value="KAK0511552.1"/>
    <property type="molecule type" value="Genomic_DNA"/>
</dbReference>
<accession>A0AA39QYF7</accession>
<protein>
    <submittedName>
        <fullName evidence="2">Uncharacterized protein</fullName>
    </submittedName>
</protein>
<dbReference type="GO" id="GO:0000172">
    <property type="term" value="C:ribonuclease MRP complex"/>
    <property type="evidence" value="ECO:0007669"/>
    <property type="project" value="TreeGrafter"/>
</dbReference>
<dbReference type="GO" id="GO:0034965">
    <property type="term" value="P:intronic box C/D snoRNA processing"/>
    <property type="evidence" value="ECO:0007669"/>
    <property type="project" value="TreeGrafter"/>
</dbReference>
<gene>
    <name evidence="2" type="ORF">JMJ35_006125</name>
</gene>
<dbReference type="Proteomes" id="UP001166286">
    <property type="component" value="Unassembled WGS sequence"/>
</dbReference>
<dbReference type="GO" id="GO:0005829">
    <property type="term" value="C:cytosol"/>
    <property type="evidence" value="ECO:0007669"/>
    <property type="project" value="TreeGrafter"/>
</dbReference>
<sequence length="272" mass="30196">MVSTAASKKSKTLFTLDSPYTQVKWPAILLEDQTTILDMLCGLLSPIGDRRARHIFPSKGKRKKKRKRGHECTDKDEWSVSSKPEVLKDALPAPPDIQRHVTIGFNATTKYLEDLDKRLNAARGRRHGSQEDTANDSNVVTLDRSETETYMPLAAVFVPHSDQHAMLYAHIPLLAKMTSSAFTTVPSTRLVVLSKGAEQRLGSALAIPRVGVIGLSRDAPESTALMEFVRQRVPEIEIPWLDEIAAGSYLPVKIDEIESSAPIEQKRKDNVS</sequence>
<dbReference type="GO" id="GO:0008033">
    <property type="term" value="P:tRNA processing"/>
    <property type="evidence" value="ECO:0007669"/>
    <property type="project" value="InterPro"/>
</dbReference>
<organism evidence="2 3">
    <name type="scientific">Cladonia borealis</name>
    <dbReference type="NCBI Taxonomy" id="184061"/>
    <lineage>
        <taxon>Eukaryota</taxon>
        <taxon>Fungi</taxon>
        <taxon>Dikarya</taxon>
        <taxon>Ascomycota</taxon>
        <taxon>Pezizomycotina</taxon>
        <taxon>Lecanoromycetes</taxon>
        <taxon>OSLEUM clade</taxon>
        <taxon>Lecanoromycetidae</taxon>
        <taxon>Lecanorales</taxon>
        <taxon>Lecanorineae</taxon>
        <taxon>Cladoniaceae</taxon>
        <taxon>Cladonia</taxon>
    </lineage>
</organism>
<evidence type="ECO:0000313" key="3">
    <source>
        <dbReference type="Proteomes" id="UP001166286"/>
    </source>
</evidence>
<dbReference type="GO" id="GO:0006364">
    <property type="term" value="P:rRNA processing"/>
    <property type="evidence" value="ECO:0007669"/>
    <property type="project" value="InterPro"/>
</dbReference>
<proteinExistence type="predicted"/>
<feature type="compositionally biased region" description="Basic residues" evidence="1">
    <location>
        <begin position="54"/>
        <end position="69"/>
    </location>
</feature>
<dbReference type="PANTHER" id="PTHR28272">
    <property type="entry name" value="RIBONUCLEASES P/MRP PROTEIN SUBUNIT POP3"/>
    <property type="match status" value="1"/>
</dbReference>
<feature type="region of interest" description="Disordered" evidence="1">
    <location>
        <begin position="54"/>
        <end position="79"/>
    </location>
</feature>
<reference evidence="2" key="1">
    <citation type="submission" date="2023-03" db="EMBL/GenBank/DDBJ databases">
        <title>Complete genome of Cladonia borealis.</title>
        <authorList>
            <person name="Park H."/>
        </authorList>
    </citation>
    <scope>NUCLEOTIDE SEQUENCE</scope>
    <source>
        <strain evidence="2">ANT050790</strain>
    </source>
</reference>
<dbReference type="PANTHER" id="PTHR28272:SF1">
    <property type="entry name" value="RIBONUCLEASES P_MRP PROTEIN SUBUNIT POP3"/>
    <property type="match status" value="1"/>
</dbReference>
<dbReference type="GO" id="GO:0000171">
    <property type="term" value="F:ribonuclease MRP activity"/>
    <property type="evidence" value="ECO:0007669"/>
    <property type="project" value="TreeGrafter"/>
</dbReference>
<evidence type="ECO:0000256" key="1">
    <source>
        <dbReference type="SAM" id="MobiDB-lite"/>
    </source>
</evidence>
<dbReference type="GO" id="GO:0004526">
    <property type="term" value="F:ribonuclease P activity"/>
    <property type="evidence" value="ECO:0007669"/>
    <property type="project" value="TreeGrafter"/>
</dbReference>
<evidence type="ECO:0000313" key="2">
    <source>
        <dbReference type="EMBL" id="KAK0511552.1"/>
    </source>
</evidence>
<dbReference type="InterPro" id="IPR013241">
    <property type="entry name" value="RNase_P_Pop3"/>
</dbReference>
<keyword evidence="3" id="KW-1185">Reference proteome</keyword>
<dbReference type="Pfam" id="PF08228">
    <property type="entry name" value="RNase_P_pop3"/>
    <property type="match status" value="1"/>
</dbReference>
<dbReference type="AlphaFoldDB" id="A0AA39QYF7"/>
<dbReference type="GO" id="GO:0005655">
    <property type="term" value="C:nucleolar ribonuclease P complex"/>
    <property type="evidence" value="ECO:0007669"/>
    <property type="project" value="TreeGrafter"/>
</dbReference>
<name>A0AA39QYF7_9LECA</name>